<dbReference type="PANTHER" id="PTHR35908:SF1">
    <property type="entry name" value="CONSERVED PROTEIN"/>
    <property type="match status" value="1"/>
</dbReference>
<dbReference type="InterPro" id="IPR029068">
    <property type="entry name" value="Glyas_Bleomycin-R_OHBP_Dase"/>
</dbReference>
<protein>
    <submittedName>
        <fullName evidence="2">VOC family protein</fullName>
    </submittedName>
</protein>
<dbReference type="RefSeq" id="WP_223097358.1">
    <property type="nucleotide sequence ID" value="NZ_CP061913.1"/>
</dbReference>
<name>A0ABV5MIL3_9ACTN</name>
<evidence type="ECO:0000313" key="3">
    <source>
        <dbReference type="Proteomes" id="UP001589608"/>
    </source>
</evidence>
<evidence type="ECO:0000313" key="2">
    <source>
        <dbReference type="EMBL" id="MFB9448692.1"/>
    </source>
</evidence>
<sequence length="133" mass="15831">MGHRSRVCYFTIDCDNLDLGTQFWSDALGAQEEELFEPSRQVYRQLRLPDSEIRVLLQRTDDVKRSKERMHIDLESDDVEAEVARLEALGATRWDHQQLRGYDFWVMRDPWGNEFCVLQATFPELLALRPEWR</sequence>
<dbReference type="Pfam" id="PF18029">
    <property type="entry name" value="Glyoxalase_6"/>
    <property type="match status" value="1"/>
</dbReference>
<dbReference type="CDD" id="cd06587">
    <property type="entry name" value="VOC"/>
    <property type="match status" value="1"/>
</dbReference>
<dbReference type="Gene3D" id="3.10.180.10">
    <property type="entry name" value="2,3-Dihydroxybiphenyl 1,2-Dioxygenase, domain 1"/>
    <property type="match status" value="1"/>
</dbReference>
<dbReference type="Proteomes" id="UP001589608">
    <property type="component" value="Unassembled WGS sequence"/>
</dbReference>
<dbReference type="SUPFAM" id="SSF54593">
    <property type="entry name" value="Glyoxalase/Bleomycin resistance protein/Dihydroxybiphenyl dioxygenase"/>
    <property type="match status" value="1"/>
</dbReference>
<dbReference type="PANTHER" id="PTHR35908">
    <property type="entry name" value="HYPOTHETICAL FUSION PROTEIN"/>
    <property type="match status" value="1"/>
</dbReference>
<proteinExistence type="predicted"/>
<evidence type="ECO:0000259" key="1">
    <source>
        <dbReference type="PROSITE" id="PS51819"/>
    </source>
</evidence>
<accession>A0ABV5MIL3</accession>
<feature type="domain" description="VOC" evidence="1">
    <location>
        <begin position="6"/>
        <end position="120"/>
    </location>
</feature>
<organism evidence="2 3">
    <name type="scientific">Dactylosporangium vinaceum</name>
    <dbReference type="NCBI Taxonomy" id="53362"/>
    <lineage>
        <taxon>Bacteria</taxon>
        <taxon>Bacillati</taxon>
        <taxon>Actinomycetota</taxon>
        <taxon>Actinomycetes</taxon>
        <taxon>Micromonosporales</taxon>
        <taxon>Micromonosporaceae</taxon>
        <taxon>Dactylosporangium</taxon>
    </lineage>
</organism>
<dbReference type="PROSITE" id="PS51819">
    <property type="entry name" value="VOC"/>
    <property type="match status" value="1"/>
</dbReference>
<reference evidence="2 3" key="1">
    <citation type="submission" date="2024-09" db="EMBL/GenBank/DDBJ databases">
        <authorList>
            <person name="Sun Q."/>
            <person name="Mori K."/>
        </authorList>
    </citation>
    <scope>NUCLEOTIDE SEQUENCE [LARGE SCALE GENOMIC DNA]</scope>
    <source>
        <strain evidence="2 3">JCM 3307</strain>
    </source>
</reference>
<gene>
    <name evidence="2" type="ORF">ACFFTR_36875</name>
</gene>
<dbReference type="EMBL" id="JBHMCA010000059">
    <property type="protein sequence ID" value="MFB9448692.1"/>
    <property type="molecule type" value="Genomic_DNA"/>
</dbReference>
<keyword evidence="3" id="KW-1185">Reference proteome</keyword>
<dbReference type="InterPro" id="IPR041581">
    <property type="entry name" value="Glyoxalase_6"/>
</dbReference>
<comment type="caution">
    <text evidence="2">The sequence shown here is derived from an EMBL/GenBank/DDBJ whole genome shotgun (WGS) entry which is preliminary data.</text>
</comment>
<dbReference type="InterPro" id="IPR037523">
    <property type="entry name" value="VOC_core"/>
</dbReference>